<comment type="caution">
    <text evidence="2">The sequence shown here is derived from an EMBL/GenBank/DDBJ whole genome shotgun (WGS) entry which is preliminary data.</text>
</comment>
<sequence>MSIGAGRRTWAALGFSWLAACGGVGGSDDAGTVSPSAGTSEATTSGATGETDANPTTGGVTEPGSTAGTESTASETTATGAPTTTAETSETGEPAPMPVGTIAELLVPFDTNQQDVVGPDSWETQYGKTPEIVAVPQGAAIDLLVQDYSQGPNGRAFLLHLEPDADDYVITAALEPPLLDRIMGLARDPEGALYVASGAEDDDITLEDPQPGEHRGDVVRVVKQTWDGTVQFDSDVGLGRGALDPGSEPIVNPMVAATARLAWGAGALALVHGNNTDTDWNIMARHQKAVTTHLDATSGAVTRTSSIWVSHSFDQRLFHDGDGFIELHLGDAYPRDVSFARVEPDSGAYSLLAIKGDTGNNNTFSRLGDAAPITGDPTYGYLALFATEATPGTGALVSGARELAVVRVRREFASEPADSGMHLDPGLPDTLDVTSGGQPRQNRLRWLTHYQTESGGQSHAERPKLVPLGDDTYVVLWERWDGAAPAFAGTWGMVIDAGGEALVPAAWLSDAHLPRGDDAFPLAGAAAWITGDAAARQLDIHIVDATLSYRHVVVE</sequence>
<dbReference type="EMBL" id="JAIRAU010000035">
    <property type="protein sequence ID" value="MBZ5712731.1"/>
    <property type="molecule type" value="Genomic_DNA"/>
</dbReference>
<feature type="region of interest" description="Disordered" evidence="1">
    <location>
        <begin position="28"/>
        <end position="98"/>
    </location>
</feature>
<evidence type="ECO:0000313" key="3">
    <source>
        <dbReference type="Proteomes" id="UP001139031"/>
    </source>
</evidence>
<name>A0ABS7TX19_9BACT</name>
<feature type="compositionally biased region" description="Low complexity" evidence="1">
    <location>
        <begin position="36"/>
        <end position="51"/>
    </location>
</feature>
<evidence type="ECO:0008006" key="4">
    <source>
        <dbReference type="Google" id="ProtNLM"/>
    </source>
</evidence>
<feature type="compositionally biased region" description="Low complexity" evidence="1">
    <location>
        <begin position="63"/>
        <end position="94"/>
    </location>
</feature>
<dbReference type="RefSeq" id="WP_224194486.1">
    <property type="nucleotide sequence ID" value="NZ_JAIRAU010000035.1"/>
</dbReference>
<dbReference type="Proteomes" id="UP001139031">
    <property type="component" value="Unassembled WGS sequence"/>
</dbReference>
<protein>
    <recommendedName>
        <fullName evidence="4">Lipoprotein</fullName>
    </recommendedName>
</protein>
<keyword evidence="3" id="KW-1185">Reference proteome</keyword>
<reference evidence="2" key="1">
    <citation type="submission" date="2021-08" db="EMBL/GenBank/DDBJ databases">
        <authorList>
            <person name="Stevens D.C."/>
        </authorList>
    </citation>
    <scope>NUCLEOTIDE SEQUENCE</scope>
    <source>
        <strain evidence="2">DSM 53165</strain>
    </source>
</reference>
<evidence type="ECO:0000313" key="2">
    <source>
        <dbReference type="EMBL" id="MBZ5712731.1"/>
    </source>
</evidence>
<dbReference type="PROSITE" id="PS51257">
    <property type="entry name" value="PROKAR_LIPOPROTEIN"/>
    <property type="match status" value="1"/>
</dbReference>
<evidence type="ECO:0000256" key="1">
    <source>
        <dbReference type="SAM" id="MobiDB-lite"/>
    </source>
</evidence>
<proteinExistence type="predicted"/>
<organism evidence="2 3">
    <name type="scientific">Nannocystis pusilla</name>
    <dbReference type="NCBI Taxonomy" id="889268"/>
    <lineage>
        <taxon>Bacteria</taxon>
        <taxon>Pseudomonadati</taxon>
        <taxon>Myxococcota</taxon>
        <taxon>Polyangia</taxon>
        <taxon>Nannocystales</taxon>
        <taxon>Nannocystaceae</taxon>
        <taxon>Nannocystis</taxon>
    </lineage>
</organism>
<gene>
    <name evidence="2" type="ORF">K7C98_26105</name>
</gene>
<accession>A0ABS7TX19</accession>